<feature type="domain" description="D-apionate lactonase TIM barrel" evidence="2">
    <location>
        <begin position="260"/>
        <end position="555"/>
    </location>
</feature>
<dbReference type="Pfam" id="PF25838">
    <property type="entry name" value="Apionate_lact_M"/>
    <property type="match status" value="1"/>
</dbReference>
<evidence type="ECO:0000259" key="3">
    <source>
        <dbReference type="Pfam" id="PF25839"/>
    </source>
</evidence>
<gene>
    <name evidence="4" type="ORF">SAMN04488526_1846</name>
</gene>
<feature type="domain" description="D-apionate lactonase N-terminal" evidence="1">
    <location>
        <begin position="10"/>
        <end position="235"/>
    </location>
</feature>
<dbReference type="EMBL" id="FNZQ01000003">
    <property type="protein sequence ID" value="SEL07941.1"/>
    <property type="molecule type" value="Genomic_DNA"/>
</dbReference>
<reference evidence="4 5" key="1">
    <citation type="submission" date="2016-10" db="EMBL/GenBank/DDBJ databases">
        <authorList>
            <person name="de Groot N.N."/>
        </authorList>
    </citation>
    <scope>NUCLEOTIDE SEQUENCE [LARGE SCALE GENOMIC DNA]</scope>
    <source>
        <strain evidence="4 5">DSM 14858</strain>
    </source>
</reference>
<sequence>MTDNPSRAIALYGTEEAIRPPRVLRAGKLSAELEAGNLRYIRWDGEEVLRAVSFIVRDKDWGTYNPEISGLKVTEEADRFVVTLHAVAGDADQAFAYDARIEGRADGTLTFHGRGGTDSGFLTNRTGFVILHPIDGIAGAPVTVTHTDGMTVETVFPEIIDPVQPMMGLRALAHTTPGGLHVDTLMEGDTYEMEDQRNWTDASYKTYVRPLALPWPYRIEPGEIIDQTITVTVSGAIATADASGVLMLTPGVTVGRMPPLGLGLRPENAETTLSAADAVRDLGPAYLVLHHDPRAGHDRATLERQLEAATAIGAEPWLEAVITATDDAGAVAEVSALGALAKAVNRPFGTILLSPAPDLKCTLPGSVWPPAPDAATLYAAARTAFPGVRIGGGMFSYFTELNRKRPPLDELDLIGFTTSPMVHAGDDRSVMETREAHPAIVASVNAISADTPWAVGPSAIGVRDNPYGASAKDNPNNIRQAMNRNDPRQRGLLGAAWALGYIADFARGGAAGIALGAPTGPFGVLSSPTDDPEPWYDGDGGLYPVFHVLRGLAHQREVPILSLNLRPADPVTGLALRVSDATEIWLANTGADPTTVTIAGQGRLTVAVLDAGSFAGAARARDHMDNLTKHEGPITLDGFAVVRIRVED</sequence>
<evidence type="ECO:0000313" key="4">
    <source>
        <dbReference type="EMBL" id="SEL07941.1"/>
    </source>
</evidence>
<dbReference type="STRING" id="188906.SAMN04488526_1846"/>
<name>A0A1H7M9Z6_9RHOB</name>
<proteinExistence type="predicted"/>
<dbReference type="InterPro" id="IPR058787">
    <property type="entry name" value="ApnL_M"/>
</dbReference>
<dbReference type="Pfam" id="PF25839">
    <property type="entry name" value="Apionate_lact_C"/>
    <property type="match status" value="1"/>
</dbReference>
<evidence type="ECO:0000259" key="2">
    <source>
        <dbReference type="Pfam" id="PF25838"/>
    </source>
</evidence>
<dbReference type="RefSeq" id="WP_092762084.1">
    <property type="nucleotide sequence ID" value="NZ_FNZQ01000003.1"/>
</dbReference>
<feature type="domain" description="D-apionate lactonase C-terminal" evidence="3">
    <location>
        <begin position="569"/>
        <end position="644"/>
    </location>
</feature>
<keyword evidence="5" id="KW-1185">Reference proteome</keyword>
<protein>
    <submittedName>
        <fullName evidence="4">Uncharacterized protein</fullName>
    </submittedName>
</protein>
<dbReference type="InterPro" id="IPR058789">
    <property type="entry name" value="ApnL_C"/>
</dbReference>
<dbReference type="InterPro" id="IPR058788">
    <property type="entry name" value="ApnL_N"/>
</dbReference>
<organism evidence="4 5">
    <name type="scientific">Jannaschia helgolandensis</name>
    <dbReference type="NCBI Taxonomy" id="188906"/>
    <lineage>
        <taxon>Bacteria</taxon>
        <taxon>Pseudomonadati</taxon>
        <taxon>Pseudomonadota</taxon>
        <taxon>Alphaproteobacteria</taxon>
        <taxon>Rhodobacterales</taxon>
        <taxon>Roseobacteraceae</taxon>
        <taxon>Jannaschia</taxon>
    </lineage>
</organism>
<accession>A0A1H7M9Z6</accession>
<evidence type="ECO:0000313" key="5">
    <source>
        <dbReference type="Proteomes" id="UP000199283"/>
    </source>
</evidence>
<evidence type="ECO:0000259" key="1">
    <source>
        <dbReference type="Pfam" id="PF25837"/>
    </source>
</evidence>
<dbReference type="OrthoDB" id="931854at2"/>
<dbReference type="Proteomes" id="UP000199283">
    <property type="component" value="Unassembled WGS sequence"/>
</dbReference>
<dbReference type="AlphaFoldDB" id="A0A1H7M9Z6"/>
<dbReference type="Pfam" id="PF25837">
    <property type="entry name" value="Apionate_lact_N"/>
    <property type="match status" value="1"/>
</dbReference>